<feature type="region of interest" description="Disordered" evidence="1">
    <location>
        <begin position="102"/>
        <end position="126"/>
    </location>
</feature>
<dbReference type="AlphaFoldDB" id="A0A9D3X1P6"/>
<gene>
    <name evidence="2" type="ORF">KIL84_006854</name>
</gene>
<proteinExistence type="predicted"/>
<feature type="compositionally biased region" description="Basic residues" evidence="1">
    <location>
        <begin position="108"/>
        <end position="117"/>
    </location>
</feature>
<sequence>MYLPPIFCTVFFISVPFQIIPSYYPSCNFILIPNLHHPSYSHPIATPPSSTHRNKANGKDCNLKKIHMNISIWDTSSDCSRLSRSNFPIYWKMEEHPYHHDPILAKSHNNKKTKTKNTHPSTPNLTTNLTQNMSFKKSQWFNI</sequence>
<organism evidence="2 3">
    <name type="scientific">Mauremys mutica</name>
    <name type="common">yellowpond turtle</name>
    <dbReference type="NCBI Taxonomy" id="74926"/>
    <lineage>
        <taxon>Eukaryota</taxon>
        <taxon>Metazoa</taxon>
        <taxon>Chordata</taxon>
        <taxon>Craniata</taxon>
        <taxon>Vertebrata</taxon>
        <taxon>Euteleostomi</taxon>
        <taxon>Archelosauria</taxon>
        <taxon>Testudinata</taxon>
        <taxon>Testudines</taxon>
        <taxon>Cryptodira</taxon>
        <taxon>Durocryptodira</taxon>
        <taxon>Testudinoidea</taxon>
        <taxon>Geoemydidae</taxon>
        <taxon>Geoemydinae</taxon>
        <taxon>Mauremys</taxon>
    </lineage>
</organism>
<evidence type="ECO:0000313" key="2">
    <source>
        <dbReference type="EMBL" id="KAH1171236.1"/>
    </source>
</evidence>
<dbReference type="EMBL" id="JAHDVG010000483">
    <property type="protein sequence ID" value="KAH1171236.1"/>
    <property type="molecule type" value="Genomic_DNA"/>
</dbReference>
<evidence type="ECO:0000313" key="3">
    <source>
        <dbReference type="Proteomes" id="UP000827986"/>
    </source>
</evidence>
<dbReference type="Proteomes" id="UP000827986">
    <property type="component" value="Unassembled WGS sequence"/>
</dbReference>
<keyword evidence="3" id="KW-1185">Reference proteome</keyword>
<comment type="caution">
    <text evidence="2">The sequence shown here is derived from an EMBL/GenBank/DDBJ whole genome shotgun (WGS) entry which is preliminary data.</text>
</comment>
<protein>
    <submittedName>
        <fullName evidence="2">Uncharacterized protein</fullName>
    </submittedName>
</protein>
<evidence type="ECO:0000256" key="1">
    <source>
        <dbReference type="SAM" id="MobiDB-lite"/>
    </source>
</evidence>
<reference evidence="2" key="1">
    <citation type="submission" date="2021-09" db="EMBL/GenBank/DDBJ databases">
        <title>The genome of Mauremys mutica provides insights into the evolution of semi-aquatic lifestyle.</title>
        <authorList>
            <person name="Gong S."/>
            <person name="Gao Y."/>
        </authorList>
    </citation>
    <scope>NUCLEOTIDE SEQUENCE</scope>
    <source>
        <strain evidence="2">MM-2020</strain>
        <tissue evidence="2">Muscle</tissue>
    </source>
</reference>
<accession>A0A9D3X1P6</accession>
<name>A0A9D3X1P6_9SAUR</name>